<reference evidence="2 3" key="1">
    <citation type="journal article" date="2011" name="Nat. Biotechnol.">
        <title>Comparative genomic analysis of the thermophilic biomass-degrading fungi Myceliophthora thermophila and Thielavia terrestris.</title>
        <authorList>
            <person name="Berka R.M."/>
            <person name="Grigoriev I.V."/>
            <person name="Otillar R."/>
            <person name="Salamov A."/>
            <person name="Grimwood J."/>
            <person name="Reid I."/>
            <person name="Ishmael N."/>
            <person name="John T."/>
            <person name="Darmond C."/>
            <person name="Moisan M.-C."/>
            <person name="Henrissat B."/>
            <person name="Coutinho P.M."/>
            <person name="Lombard V."/>
            <person name="Natvig D.O."/>
            <person name="Lindquist E."/>
            <person name="Schmutz J."/>
            <person name="Lucas S."/>
            <person name="Harris P."/>
            <person name="Powlowski J."/>
            <person name="Bellemare A."/>
            <person name="Taylor D."/>
            <person name="Butler G."/>
            <person name="de Vries R.P."/>
            <person name="Allijn I.E."/>
            <person name="van den Brink J."/>
            <person name="Ushinsky S."/>
            <person name="Storms R."/>
            <person name="Powell A.J."/>
            <person name="Paulsen I.T."/>
            <person name="Elbourne L.D.H."/>
            <person name="Baker S.E."/>
            <person name="Magnuson J."/>
            <person name="LaBoissiere S."/>
            <person name="Clutterbuck A.J."/>
            <person name="Martinez D."/>
            <person name="Wogulis M."/>
            <person name="de Leon A.L."/>
            <person name="Rey M.W."/>
            <person name="Tsang A."/>
        </authorList>
    </citation>
    <scope>NUCLEOTIDE SEQUENCE [LARGE SCALE GENOMIC DNA]</scope>
    <source>
        <strain evidence="3">ATCC 42464 / BCRC 31852 / DSM 1799</strain>
    </source>
</reference>
<gene>
    <name evidence="2" type="ORF">MYCTH_2110369</name>
</gene>
<name>G2QBR4_THET4</name>
<dbReference type="KEGG" id="mtm:MYCTH_2110369"/>
<feature type="signal peptide" evidence="1">
    <location>
        <begin position="1"/>
        <end position="21"/>
    </location>
</feature>
<evidence type="ECO:0000256" key="1">
    <source>
        <dbReference type="SAM" id="SignalP"/>
    </source>
</evidence>
<evidence type="ECO:0000313" key="2">
    <source>
        <dbReference type="EMBL" id="AEO58007.1"/>
    </source>
</evidence>
<keyword evidence="3" id="KW-1185">Reference proteome</keyword>
<dbReference type="HOGENOM" id="CLU_1403316_0_0_1"/>
<dbReference type="EMBL" id="CP003004">
    <property type="protein sequence ID" value="AEO58007.1"/>
    <property type="molecule type" value="Genomic_DNA"/>
</dbReference>
<dbReference type="AlphaFoldDB" id="G2QBR4"/>
<organism evidence="2 3">
    <name type="scientific">Thermothelomyces thermophilus (strain ATCC 42464 / BCRC 31852 / DSM 1799)</name>
    <name type="common">Sporotrichum thermophile</name>
    <dbReference type="NCBI Taxonomy" id="573729"/>
    <lineage>
        <taxon>Eukaryota</taxon>
        <taxon>Fungi</taxon>
        <taxon>Dikarya</taxon>
        <taxon>Ascomycota</taxon>
        <taxon>Pezizomycotina</taxon>
        <taxon>Sordariomycetes</taxon>
        <taxon>Sordariomycetidae</taxon>
        <taxon>Sordariales</taxon>
        <taxon>Chaetomiaceae</taxon>
        <taxon>Thermothelomyces</taxon>
    </lineage>
</organism>
<dbReference type="Proteomes" id="UP000007322">
    <property type="component" value="Chromosome 3"/>
</dbReference>
<feature type="chain" id="PRO_5003436258" evidence="1">
    <location>
        <begin position="22"/>
        <end position="194"/>
    </location>
</feature>
<proteinExistence type="predicted"/>
<accession>G2QBR4</accession>
<sequence length="194" mass="21611">MACLAMPFCALLVSDAQHTRGLAPMWHSATHPAQALEASTVPARLRHRMCTDECYTEVAKCFWSACETAAIYEEEHQNGAGDGGFLCKFGPLILADPMQKRLTDYIHYMGRTALSTRPRALSTRMYEVSTGLQHQCSLPGPSAVRAVLEVSPIRYGGLDPHTNCRMVPYETHHTTERCPIKEYNRFELIAVPGK</sequence>
<evidence type="ECO:0000313" key="3">
    <source>
        <dbReference type="Proteomes" id="UP000007322"/>
    </source>
</evidence>
<keyword evidence="1" id="KW-0732">Signal</keyword>
<dbReference type="InParanoid" id="G2QBR4"/>
<dbReference type="VEuPathDB" id="FungiDB:MYCTH_2110369"/>
<dbReference type="GeneID" id="11507878"/>
<dbReference type="RefSeq" id="XP_003663252.1">
    <property type="nucleotide sequence ID" value="XM_003663204.1"/>
</dbReference>
<protein>
    <submittedName>
        <fullName evidence="2">Uncharacterized protein</fullName>
    </submittedName>
</protein>